<reference evidence="4" key="1">
    <citation type="submission" date="2017-05" db="EMBL/GenBank/DDBJ databases">
        <title>The Genome Sequence of EEnterococcus faecalis 9F2_4866.</title>
        <authorList>
            <consortium name="The Broad Institute Genomics Platform"/>
            <consortium name="The Broad Institute Genomic Center for Infectious Diseases"/>
            <person name="Earl A."/>
            <person name="Manson A."/>
            <person name="Schwartman J."/>
            <person name="Gilmore M."/>
            <person name="Abouelleil A."/>
            <person name="Cao P."/>
            <person name="Chapman S."/>
            <person name="Cusick C."/>
            <person name="Shea T."/>
            <person name="Young S."/>
            <person name="Neafsey D."/>
            <person name="Nusbaum C."/>
            <person name="Birren B."/>
        </authorList>
    </citation>
    <scope>NUCLEOTIDE SEQUENCE [LARGE SCALE GENOMIC DNA]</scope>
    <source>
        <strain evidence="4">12C11_DIV0727</strain>
    </source>
</reference>
<dbReference type="InterPro" id="IPR036162">
    <property type="entry name" value="Resolvase-like_N_sf"/>
</dbReference>
<dbReference type="EMBL" id="CP147248">
    <property type="protein sequence ID" value="WYJ84979.1"/>
    <property type="molecule type" value="Genomic_DNA"/>
</dbReference>
<reference evidence="3 4" key="2">
    <citation type="submission" date="2024-03" db="EMBL/GenBank/DDBJ databases">
        <title>The Genome Sequence of Enterococcus sp. DIV0727d.</title>
        <authorList>
            <consortium name="The Broad Institute Genomics Platform"/>
            <consortium name="The Broad Institute Microbial Omics Core"/>
            <consortium name="The Broad Institute Genomic Center for Infectious Diseases"/>
            <person name="Earl A."/>
            <person name="Manson A."/>
            <person name="Gilmore M."/>
            <person name="Schwartman J."/>
            <person name="Shea T."/>
            <person name="Abouelleil A."/>
            <person name="Cao P."/>
            <person name="Chapman S."/>
            <person name="Cusick C."/>
            <person name="Young S."/>
            <person name="Neafsey D."/>
            <person name="Nusbaum C."/>
            <person name="Birren B."/>
        </authorList>
    </citation>
    <scope>NUCLEOTIDE SEQUENCE [LARGE SCALE GENOMIC DNA]</scope>
    <source>
        <strain evidence="3 4">12C11_DIV0727</strain>
    </source>
</reference>
<dbReference type="PANTHER" id="PTHR30461:SF26">
    <property type="entry name" value="RESOLVASE HOMOLOG YNEB"/>
    <property type="match status" value="1"/>
</dbReference>
<dbReference type="InterPro" id="IPR006119">
    <property type="entry name" value="Resolv_N"/>
</dbReference>
<dbReference type="SMART" id="SM00857">
    <property type="entry name" value="Resolvase"/>
    <property type="match status" value="1"/>
</dbReference>
<dbReference type="PANTHER" id="PTHR30461">
    <property type="entry name" value="DNA-INVERTASE FROM LAMBDOID PROPHAGE"/>
    <property type="match status" value="1"/>
</dbReference>
<feature type="domain" description="Resolvase/invertase-type recombinase catalytic" evidence="2">
    <location>
        <begin position="1"/>
        <end position="108"/>
    </location>
</feature>
<dbReference type="InterPro" id="IPR050639">
    <property type="entry name" value="SSR_resolvase"/>
</dbReference>
<keyword evidence="4" id="KW-1185">Reference proteome</keyword>
<proteinExistence type="inferred from homology"/>
<evidence type="ECO:0000256" key="1">
    <source>
        <dbReference type="ARBA" id="ARBA00009913"/>
    </source>
</evidence>
<dbReference type="Gene3D" id="3.40.50.1390">
    <property type="entry name" value="Resolvase, N-terminal catalytic domain"/>
    <property type="match status" value="1"/>
</dbReference>
<organism evidence="3 4">
    <name type="scientific">Candidatus Enterococcus lemimoniae</name>
    <dbReference type="NCBI Taxonomy" id="1834167"/>
    <lineage>
        <taxon>Bacteria</taxon>
        <taxon>Bacillati</taxon>
        <taxon>Bacillota</taxon>
        <taxon>Bacilli</taxon>
        <taxon>Lactobacillales</taxon>
        <taxon>Enterococcaceae</taxon>
        <taxon>Enterococcus</taxon>
    </lineage>
</organism>
<dbReference type="PROSITE" id="PS51736">
    <property type="entry name" value="RECOMBINASES_3"/>
    <property type="match status" value="1"/>
</dbReference>
<gene>
    <name evidence="3" type="ORF">A5866_000037</name>
</gene>
<sequence length="126" mass="14734">MSGKNMNRPELQKMLNYVRKDDTIYFESLGGLGRDYDEIKETLVSLKSKGVKVQFLDAPFLNFNTGNELIDKAMFDIFLSLLSYIAQNEKEKIRLRQKCKRKRNIQRTKNIIHTGFSKYSKASNLF</sequence>
<evidence type="ECO:0000313" key="3">
    <source>
        <dbReference type="EMBL" id="WYJ84979.1"/>
    </source>
</evidence>
<accession>A0ABZ2T278</accession>
<comment type="similarity">
    <text evidence="1">Belongs to the site-specific recombinase resolvase family.</text>
</comment>
<evidence type="ECO:0000259" key="2">
    <source>
        <dbReference type="PROSITE" id="PS51736"/>
    </source>
</evidence>
<protein>
    <recommendedName>
        <fullName evidence="2">Resolvase/invertase-type recombinase catalytic domain-containing protein</fullName>
    </recommendedName>
</protein>
<dbReference type="SUPFAM" id="SSF53041">
    <property type="entry name" value="Resolvase-like"/>
    <property type="match status" value="1"/>
</dbReference>
<dbReference type="Pfam" id="PF00239">
    <property type="entry name" value="Resolvase"/>
    <property type="match status" value="1"/>
</dbReference>
<name>A0ABZ2T278_9ENTE</name>
<dbReference type="Proteomes" id="UP000195080">
    <property type="component" value="Chromosome"/>
</dbReference>
<dbReference type="CDD" id="cd03768">
    <property type="entry name" value="SR_ResInv"/>
    <property type="match status" value="1"/>
</dbReference>
<evidence type="ECO:0000313" key="4">
    <source>
        <dbReference type="Proteomes" id="UP000195080"/>
    </source>
</evidence>